<feature type="transmembrane region" description="Helical" evidence="1">
    <location>
        <begin position="95"/>
        <end position="120"/>
    </location>
</feature>
<proteinExistence type="predicted"/>
<comment type="caution">
    <text evidence="2">The sequence shown here is derived from an EMBL/GenBank/DDBJ whole genome shotgun (WGS) entry which is preliminary data.</text>
</comment>
<protein>
    <submittedName>
        <fullName evidence="2">Uncharacterized protein</fullName>
    </submittedName>
</protein>
<evidence type="ECO:0000313" key="2">
    <source>
        <dbReference type="EMBL" id="OQV22833.1"/>
    </source>
</evidence>
<accession>A0A1W0X5S2</accession>
<name>A0A1W0X5S2_HYPEX</name>
<sequence length="132" mass="14869">MQWIYYYNIVLGVVNLIDGIIHVSRSGEIQSTLAGMAITLGFLLISAAFCLLFAVYQERSKLLLVWFVCFGAYAVLNIVSIVYIGYLYSHHSLDVYYTFGVVGFENVSLLLQVAALVTVLKYKKLTNDNRIL</sequence>
<dbReference type="EMBL" id="MTYJ01000015">
    <property type="protein sequence ID" value="OQV22833.1"/>
    <property type="molecule type" value="Genomic_DNA"/>
</dbReference>
<organism evidence="2 3">
    <name type="scientific">Hypsibius exemplaris</name>
    <name type="common">Freshwater tardigrade</name>
    <dbReference type="NCBI Taxonomy" id="2072580"/>
    <lineage>
        <taxon>Eukaryota</taxon>
        <taxon>Metazoa</taxon>
        <taxon>Ecdysozoa</taxon>
        <taxon>Tardigrada</taxon>
        <taxon>Eutardigrada</taxon>
        <taxon>Parachela</taxon>
        <taxon>Hypsibioidea</taxon>
        <taxon>Hypsibiidae</taxon>
        <taxon>Hypsibius</taxon>
    </lineage>
</organism>
<feature type="transmembrane region" description="Helical" evidence="1">
    <location>
        <begin position="5"/>
        <end position="24"/>
    </location>
</feature>
<keyword evidence="1" id="KW-0812">Transmembrane</keyword>
<keyword evidence="3" id="KW-1185">Reference proteome</keyword>
<feature type="transmembrane region" description="Helical" evidence="1">
    <location>
        <begin position="36"/>
        <end position="56"/>
    </location>
</feature>
<keyword evidence="1" id="KW-1133">Transmembrane helix</keyword>
<evidence type="ECO:0000313" key="3">
    <source>
        <dbReference type="Proteomes" id="UP000192578"/>
    </source>
</evidence>
<feature type="transmembrane region" description="Helical" evidence="1">
    <location>
        <begin position="63"/>
        <end position="89"/>
    </location>
</feature>
<dbReference type="AlphaFoldDB" id="A0A1W0X5S2"/>
<evidence type="ECO:0000256" key="1">
    <source>
        <dbReference type="SAM" id="Phobius"/>
    </source>
</evidence>
<dbReference type="Proteomes" id="UP000192578">
    <property type="component" value="Unassembled WGS sequence"/>
</dbReference>
<keyword evidence="1" id="KW-0472">Membrane</keyword>
<reference evidence="3" key="1">
    <citation type="submission" date="2017-01" db="EMBL/GenBank/DDBJ databases">
        <title>Comparative genomics of anhydrobiosis in the tardigrade Hypsibius dujardini.</title>
        <authorList>
            <person name="Yoshida Y."/>
            <person name="Koutsovoulos G."/>
            <person name="Laetsch D."/>
            <person name="Stevens L."/>
            <person name="Kumar S."/>
            <person name="Horikawa D."/>
            <person name="Ishino K."/>
            <person name="Komine S."/>
            <person name="Tomita M."/>
            <person name="Blaxter M."/>
            <person name="Arakawa K."/>
        </authorList>
    </citation>
    <scope>NUCLEOTIDE SEQUENCE [LARGE SCALE GENOMIC DNA]</scope>
    <source>
        <strain evidence="3">Z151</strain>
    </source>
</reference>
<gene>
    <name evidence="2" type="ORF">BV898_03266</name>
</gene>